<evidence type="ECO:0000256" key="1">
    <source>
        <dbReference type="SAM" id="MobiDB-lite"/>
    </source>
</evidence>
<dbReference type="AlphaFoldDB" id="B6IUZ6"/>
<keyword evidence="3" id="KW-1185">Reference proteome</keyword>
<dbReference type="HOGENOM" id="CLU_2094945_0_0_5"/>
<evidence type="ECO:0000313" key="3">
    <source>
        <dbReference type="Proteomes" id="UP000001591"/>
    </source>
</evidence>
<gene>
    <name evidence="2" type="ordered locus">RC1_2703</name>
</gene>
<accession>B6IUZ6</accession>
<evidence type="ECO:0000313" key="2">
    <source>
        <dbReference type="EMBL" id="ACJ00078.1"/>
    </source>
</evidence>
<protein>
    <submittedName>
        <fullName evidence="2">Uncharacterized protein</fullName>
    </submittedName>
</protein>
<name>B6IUZ6_RHOCS</name>
<sequence length="116" mass="12173">MPWPETEGVSAIWARAPAAANPLRTGSLRPGAPMPLLSASRPKATSPDRTGRRGDGKLSAAGPGGNAATGRQRRRHVRCVRTDPAYRILRGRADSCNGGHSLDEGPPAKNAGLTRE</sequence>
<proteinExistence type="predicted"/>
<organism evidence="2 3">
    <name type="scientific">Rhodospirillum centenum (strain ATCC 51521 / SW)</name>
    <dbReference type="NCBI Taxonomy" id="414684"/>
    <lineage>
        <taxon>Bacteria</taxon>
        <taxon>Pseudomonadati</taxon>
        <taxon>Pseudomonadota</taxon>
        <taxon>Alphaproteobacteria</taxon>
        <taxon>Rhodospirillales</taxon>
        <taxon>Rhodospirillaceae</taxon>
        <taxon>Rhodospirillum</taxon>
    </lineage>
</organism>
<dbReference type="EMBL" id="CP000613">
    <property type="protein sequence ID" value="ACJ00078.1"/>
    <property type="molecule type" value="Genomic_DNA"/>
</dbReference>
<dbReference type="STRING" id="414684.RC1_2703"/>
<reference evidence="2 3" key="1">
    <citation type="journal article" date="2010" name="BMC Genomics">
        <title>Metabolic flexibility revealed in the genome of the cyst-forming alpha-1 proteobacterium Rhodospirillum centenum.</title>
        <authorList>
            <person name="Lu Y.K."/>
            <person name="Marden J."/>
            <person name="Han M."/>
            <person name="Swingley W.D."/>
            <person name="Mastrian S.D."/>
            <person name="Chowdhury S.R."/>
            <person name="Hao J."/>
            <person name="Helmy T."/>
            <person name="Kim S."/>
            <person name="Kurdoglu A.A."/>
            <person name="Matthies H.J."/>
            <person name="Rollo D."/>
            <person name="Stothard P."/>
            <person name="Blankenship R.E."/>
            <person name="Bauer C.E."/>
            <person name="Touchman J.W."/>
        </authorList>
    </citation>
    <scope>NUCLEOTIDE SEQUENCE [LARGE SCALE GENOMIC DNA]</scope>
    <source>
        <strain evidence="3">ATCC 51521 / SW</strain>
    </source>
</reference>
<dbReference type="KEGG" id="rce:RC1_2703"/>
<dbReference type="Proteomes" id="UP000001591">
    <property type="component" value="Chromosome"/>
</dbReference>
<feature type="region of interest" description="Disordered" evidence="1">
    <location>
        <begin position="22"/>
        <end position="116"/>
    </location>
</feature>